<evidence type="ECO:0000256" key="1">
    <source>
        <dbReference type="ARBA" id="ARBA00004141"/>
    </source>
</evidence>
<dbReference type="EMBL" id="GGLE01001363">
    <property type="protein sequence ID" value="MBY05489.1"/>
    <property type="molecule type" value="Transcribed_RNA"/>
</dbReference>
<dbReference type="InterPro" id="IPR007248">
    <property type="entry name" value="Mpv17_PMP22"/>
</dbReference>
<evidence type="ECO:0000256" key="2">
    <source>
        <dbReference type="ARBA" id="ARBA00006824"/>
    </source>
</evidence>
<keyword evidence="5 6" id="KW-0472">Membrane</keyword>
<dbReference type="GO" id="GO:0061668">
    <property type="term" value="P:mitochondrial ribosome assembly"/>
    <property type="evidence" value="ECO:0007669"/>
    <property type="project" value="TreeGrafter"/>
</dbReference>
<evidence type="ECO:0000256" key="5">
    <source>
        <dbReference type="ARBA" id="ARBA00023136"/>
    </source>
</evidence>
<dbReference type="GO" id="GO:0005739">
    <property type="term" value="C:mitochondrion"/>
    <property type="evidence" value="ECO:0007669"/>
    <property type="project" value="TreeGrafter"/>
</dbReference>
<feature type="transmembrane region" description="Helical" evidence="6">
    <location>
        <begin position="130"/>
        <end position="152"/>
    </location>
</feature>
<evidence type="ECO:0000256" key="3">
    <source>
        <dbReference type="ARBA" id="ARBA00022692"/>
    </source>
</evidence>
<reference evidence="7" key="1">
    <citation type="submission" date="2018-03" db="EMBL/GenBank/DDBJ databases">
        <title>The relapsing fever spirochete Borrelia turicatae persists in the highly oxidative environment of its soft-bodied tick vector.</title>
        <authorList>
            <person name="Bourret T.J."/>
            <person name="Boyle W.K."/>
            <person name="Valenzuela J.G."/>
            <person name="Oliveira F."/>
            <person name="Lopez J.E."/>
        </authorList>
    </citation>
    <scope>NUCLEOTIDE SEQUENCE</scope>
    <source>
        <strain evidence="7">Kansas strain/isolate</strain>
        <tissue evidence="7">Salivary glands</tissue>
    </source>
</reference>
<sequence length="196" mass="22146">MSASSTLRGALKSLFTKHLLVTNVVLGTGFMCVGDGLQQSFEIYRGKEAGYDWARARNMLIIGAAFGLGGHKWYEFLDRKFPGKSLSMVGKKLACEFALCPPLAFTLFVGNGLLSNKSFQQSVKEFKDNIYLFCIADWGCFVPAQAINFYYLPPRYRFLYVAMSTMIYDIFLSFILHRKVEENQPSILHSSKARSE</sequence>
<comment type="similarity">
    <text evidence="2 6">Belongs to the peroxisomal membrane protein PXMP2/4 family.</text>
</comment>
<organism evidence="7">
    <name type="scientific">Ornithodoros turicata</name>
    <dbReference type="NCBI Taxonomy" id="34597"/>
    <lineage>
        <taxon>Eukaryota</taxon>
        <taxon>Metazoa</taxon>
        <taxon>Ecdysozoa</taxon>
        <taxon>Arthropoda</taxon>
        <taxon>Chelicerata</taxon>
        <taxon>Arachnida</taxon>
        <taxon>Acari</taxon>
        <taxon>Parasitiformes</taxon>
        <taxon>Ixodida</taxon>
        <taxon>Ixodoidea</taxon>
        <taxon>Argasidae</taxon>
        <taxon>Ornithodorinae</taxon>
        <taxon>Ornithodoros</taxon>
    </lineage>
</organism>
<evidence type="ECO:0000256" key="4">
    <source>
        <dbReference type="ARBA" id="ARBA00022989"/>
    </source>
</evidence>
<comment type="subcellular location">
    <subcellularLocation>
        <location evidence="1">Membrane</location>
        <topology evidence="1">Multi-pass membrane protein</topology>
    </subcellularLocation>
</comment>
<dbReference type="PANTHER" id="PTHR11266:SF8">
    <property type="entry name" value="MPV17-LIKE PROTEIN 2"/>
    <property type="match status" value="1"/>
</dbReference>
<protein>
    <submittedName>
        <fullName evidence="7">Putative conserved plasma membrane protein</fullName>
    </submittedName>
</protein>
<keyword evidence="3 6" id="KW-0812">Transmembrane</keyword>
<feature type="transmembrane region" description="Helical" evidence="6">
    <location>
        <begin position="94"/>
        <end position="114"/>
    </location>
</feature>
<dbReference type="PANTHER" id="PTHR11266">
    <property type="entry name" value="PEROXISOMAL MEMBRANE PROTEIN 2, PXMP2 MPV17"/>
    <property type="match status" value="1"/>
</dbReference>
<dbReference type="AlphaFoldDB" id="A0A2R5L7N2"/>
<keyword evidence="4 6" id="KW-1133">Transmembrane helix</keyword>
<dbReference type="GO" id="GO:0016020">
    <property type="term" value="C:membrane"/>
    <property type="evidence" value="ECO:0007669"/>
    <property type="project" value="UniProtKB-SubCell"/>
</dbReference>
<accession>A0A2R5L7N2</accession>
<evidence type="ECO:0000256" key="6">
    <source>
        <dbReference type="RuleBase" id="RU363053"/>
    </source>
</evidence>
<proteinExistence type="inferred from homology"/>
<feature type="transmembrane region" description="Helical" evidence="6">
    <location>
        <begin position="158"/>
        <end position="176"/>
    </location>
</feature>
<evidence type="ECO:0000313" key="7">
    <source>
        <dbReference type="EMBL" id="MBY05489.1"/>
    </source>
</evidence>
<name>A0A2R5L7N2_9ACAR</name>
<dbReference type="Pfam" id="PF04117">
    <property type="entry name" value="Mpv17_PMP22"/>
    <property type="match status" value="1"/>
</dbReference>